<dbReference type="InterPro" id="IPR012257">
    <property type="entry name" value="Glc_ox_4Fe-4S"/>
</dbReference>
<comment type="cofactor">
    <cofactor evidence="6">
        <name>[4Fe-4S] cluster</name>
        <dbReference type="ChEBI" id="CHEBI:49883"/>
    </cofactor>
    <text evidence="6">Binds 2 [4Fe-4S] clusters.</text>
</comment>
<dbReference type="PANTHER" id="PTHR32479">
    <property type="entry name" value="GLYCOLATE OXIDASE IRON-SULFUR SUBUNIT"/>
    <property type="match status" value="1"/>
</dbReference>
<keyword evidence="9" id="KW-1185">Reference proteome</keyword>
<evidence type="ECO:0000313" key="9">
    <source>
        <dbReference type="Proteomes" id="UP000567293"/>
    </source>
</evidence>
<evidence type="ECO:0000256" key="5">
    <source>
        <dbReference type="ARBA" id="ARBA00023014"/>
    </source>
</evidence>
<dbReference type="Pfam" id="PF02754">
    <property type="entry name" value="CCG"/>
    <property type="match status" value="2"/>
</dbReference>
<dbReference type="PROSITE" id="PS51379">
    <property type="entry name" value="4FE4S_FER_2"/>
    <property type="match status" value="2"/>
</dbReference>
<dbReference type="GO" id="GO:0019154">
    <property type="term" value="F:glycolate dehydrogenase activity"/>
    <property type="evidence" value="ECO:0007669"/>
    <property type="project" value="UniProtKB-EC"/>
</dbReference>
<dbReference type="InterPro" id="IPR004017">
    <property type="entry name" value="Cys_rich_dom"/>
</dbReference>
<comment type="catalytic activity">
    <reaction evidence="6">
        <text>(R)-lactate + A = pyruvate + AH2</text>
        <dbReference type="Rhea" id="RHEA:15089"/>
        <dbReference type="ChEBI" id="CHEBI:13193"/>
        <dbReference type="ChEBI" id="CHEBI:15361"/>
        <dbReference type="ChEBI" id="CHEBI:16004"/>
        <dbReference type="ChEBI" id="CHEBI:17499"/>
    </reaction>
</comment>
<evidence type="ECO:0000259" key="7">
    <source>
        <dbReference type="PROSITE" id="PS51379"/>
    </source>
</evidence>
<dbReference type="InterPro" id="IPR009051">
    <property type="entry name" value="Helical_ferredxn"/>
</dbReference>
<keyword evidence="6" id="KW-0249">Electron transport</keyword>
<keyword evidence="3" id="KW-0677">Repeat</keyword>
<dbReference type="EC" id="1.1.99.14" evidence="6"/>
<feature type="domain" description="4Fe-4S ferredoxin-type" evidence="7">
    <location>
        <begin position="68"/>
        <end position="92"/>
    </location>
</feature>
<evidence type="ECO:0000256" key="1">
    <source>
        <dbReference type="ARBA" id="ARBA00022485"/>
    </source>
</evidence>
<dbReference type="EMBL" id="JACDQQ010002069">
    <property type="protein sequence ID" value="MBA0087570.1"/>
    <property type="molecule type" value="Genomic_DNA"/>
</dbReference>
<comment type="function">
    <text evidence="6">Component of a complex that catalyzes the oxidation of glycolate to glyoxylate.</text>
</comment>
<keyword evidence="2 6" id="KW-0479">Metal-binding</keyword>
<gene>
    <name evidence="8" type="ORF">HRJ53_21505</name>
</gene>
<dbReference type="InterPro" id="IPR017900">
    <property type="entry name" value="4Fe4S_Fe_S_CS"/>
</dbReference>
<dbReference type="GO" id="GO:0051539">
    <property type="term" value="F:4 iron, 4 sulfur cluster binding"/>
    <property type="evidence" value="ECO:0007669"/>
    <property type="project" value="UniProtKB-UniRule"/>
</dbReference>
<dbReference type="PIRSF" id="PIRSF000139">
    <property type="entry name" value="Glc_ox_4Fe-4S"/>
    <property type="match status" value="1"/>
</dbReference>
<evidence type="ECO:0000256" key="3">
    <source>
        <dbReference type="ARBA" id="ARBA00022737"/>
    </source>
</evidence>
<dbReference type="Proteomes" id="UP000567293">
    <property type="component" value="Unassembled WGS sequence"/>
</dbReference>
<keyword evidence="1 6" id="KW-0004">4Fe-4S</keyword>
<organism evidence="8 9">
    <name type="scientific">Candidatus Acidiferrum panamense</name>
    <dbReference type="NCBI Taxonomy" id="2741543"/>
    <lineage>
        <taxon>Bacteria</taxon>
        <taxon>Pseudomonadati</taxon>
        <taxon>Acidobacteriota</taxon>
        <taxon>Terriglobia</taxon>
        <taxon>Candidatus Acidiferrales</taxon>
        <taxon>Candidatus Acidiferrum</taxon>
    </lineage>
</organism>
<protein>
    <recommendedName>
        <fullName evidence="6">Glycolate oxidase iron-sulfur subunit</fullName>
        <ecNumber evidence="6">1.1.99.14</ecNumber>
    </recommendedName>
</protein>
<comment type="catalytic activity">
    <reaction evidence="6">
        <text>glycolate + A = glyoxylate + AH2</text>
        <dbReference type="Rhea" id="RHEA:21264"/>
        <dbReference type="ChEBI" id="CHEBI:13193"/>
        <dbReference type="ChEBI" id="CHEBI:17499"/>
        <dbReference type="ChEBI" id="CHEBI:29805"/>
        <dbReference type="ChEBI" id="CHEBI:36655"/>
        <dbReference type="EC" id="1.1.99.14"/>
    </reaction>
</comment>
<feature type="domain" description="4Fe-4S ferredoxin-type" evidence="7">
    <location>
        <begin position="9"/>
        <end position="40"/>
    </location>
</feature>
<evidence type="ECO:0000256" key="6">
    <source>
        <dbReference type="PIRNR" id="PIRNR000139"/>
    </source>
</evidence>
<dbReference type="AlphaFoldDB" id="A0A7V8SYQ1"/>
<sequence>MLLNAIPGPTPVYEDYTRCIHCGLCLNACPTYRLWNLEADSPRGRIQQMFRVFQGELTGQAGAEARIGDGFVEHIEKCLDCRACETACPSGVEYGRLVEHARARIERSYERSWLARAARDFFFNEFFSAPHFIEDAARLFRLYQRSGLQAVARGIGLLKLFGLAERDGFLPRVDDDFFFGRIGSTFAPVGPRRARVAFFAGCIANVVFSGLQEATIRVLTANGCEVAVPLEQTCCGALSAHAGFREAARELARRNLAAFRLEDFDAIVTNAAGCGSALKEYGRLFLPEEPEFDRAQTFAAKTLDVTEFLADLGLTAKLYSRPHRVTYQDSCHLLHGQRIREAPRKLLRAIPDLDLVELPYSEICCGSAGTYNITQTEASLELLAEKMRYARSTGAQIVATANPGCVLQLRAGTSLHRTNQDVLHVIELLDRALAPYENPTAG</sequence>
<evidence type="ECO:0000256" key="4">
    <source>
        <dbReference type="ARBA" id="ARBA00023004"/>
    </source>
</evidence>
<dbReference type="Gene3D" id="1.10.1060.10">
    <property type="entry name" value="Alpha-helical ferredoxin"/>
    <property type="match status" value="1"/>
</dbReference>
<dbReference type="PROSITE" id="PS00198">
    <property type="entry name" value="4FE4S_FER_1"/>
    <property type="match status" value="2"/>
</dbReference>
<evidence type="ECO:0000256" key="2">
    <source>
        <dbReference type="ARBA" id="ARBA00022723"/>
    </source>
</evidence>
<dbReference type="PANTHER" id="PTHR32479:SF17">
    <property type="entry name" value="GLYCOLATE OXIDASE IRON-SULFUR SUBUNIT"/>
    <property type="match status" value="1"/>
</dbReference>
<dbReference type="InterPro" id="IPR017896">
    <property type="entry name" value="4Fe4S_Fe-S-bd"/>
</dbReference>
<keyword evidence="4 6" id="KW-0408">Iron</keyword>
<comment type="caution">
    <text evidence="8">The sequence shown here is derived from an EMBL/GenBank/DDBJ whole genome shotgun (WGS) entry which is preliminary data.</text>
</comment>
<reference evidence="8" key="1">
    <citation type="submission" date="2020-06" db="EMBL/GenBank/DDBJ databases">
        <title>Legume-microbial interactions unlock mineral nutrients during tropical forest succession.</title>
        <authorList>
            <person name="Epihov D.Z."/>
        </authorList>
    </citation>
    <scope>NUCLEOTIDE SEQUENCE [LARGE SCALE GENOMIC DNA]</scope>
    <source>
        <strain evidence="8">Pan2503</strain>
    </source>
</reference>
<dbReference type="SUPFAM" id="SSF54862">
    <property type="entry name" value="4Fe-4S ferredoxins"/>
    <property type="match status" value="1"/>
</dbReference>
<dbReference type="GO" id="GO:0046872">
    <property type="term" value="F:metal ion binding"/>
    <property type="evidence" value="ECO:0007669"/>
    <property type="project" value="UniProtKB-UniRule"/>
</dbReference>
<keyword evidence="6" id="KW-0813">Transport</keyword>
<name>A0A7V8SYQ1_9BACT</name>
<dbReference type="Pfam" id="PF13183">
    <property type="entry name" value="Fer4_8"/>
    <property type="match status" value="1"/>
</dbReference>
<keyword evidence="5 6" id="KW-0411">Iron-sulfur</keyword>
<evidence type="ECO:0000313" key="8">
    <source>
        <dbReference type="EMBL" id="MBA0087570.1"/>
    </source>
</evidence>
<proteinExistence type="predicted"/>
<accession>A0A7V8SYQ1</accession>